<dbReference type="GO" id="GO:0061630">
    <property type="term" value="F:ubiquitin protein ligase activity"/>
    <property type="evidence" value="ECO:0007669"/>
    <property type="project" value="UniProtKB-EC"/>
</dbReference>
<dbReference type="RefSeq" id="XP_015596911.1">
    <property type="nucleotide sequence ID" value="XM_015741425.2"/>
</dbReference>
<keyword evidence="4" id="KW-0813">Transport</keyword>
<protein>
    <recommendedName>
        <fullName evidence="17">RING-type E3 ubiquitin transferase (cysteine targeting)</fullName>
        <ecNumber evidence="17">2.3.2.36</ecNumber>
    </recommendedName>
    <alternativeName>
        <fullName evidence="15">Peroxin-2</fullName>
    </alternativeName>
</protein>
<dbReference type="PROSITE" id="PS00518">
    <property type="entry name" value="ZF_RING_1"/>
    <property type="match status" value="1"/>
</dbReference>
<dbReference type="InterPro" id="IPR025654">
    <property type="entry name" value="PEX2/10"/>
</dbReference>
<evidence type="ECO:0000256" key="3">
    <source>
        <dbReference type="ARBA" id="ARBA00008704"/>
    </source>
</evidence>
<gene>
    <name evidence="21" type="primary">LOC107268544</name>
</gene>
<comment type="subcellular location">
    <subcellularLocation>
        <location evidence="1">Peroxisome membrane</location>
        <topology evidence="1">Multi-pass membrane protein</topology>
    </subcellularLocation>
</comment>
<organism evidence="20 21">
    <name type="scientific">Cephus cinctus</name>
    <name type="common">Wheat stem sawfly</name>
    <dbReference type="NCBI Taxonomy" id="211228"/>
    <lineage>
        <taxon>Eukaryota</taxon>
        <taxon>Metazoa</taxon>
        <taxon>Ecdysozoa</taxon>
        <taxon>Arthropoda</taxon>
        <taxon>Hexapoda</taxon>
        <taxon>Insecta</taxon>
        <taxon>Pterygota</taxon>
        <taxon>Neoptera</taxon>
        <taxon>Endopterygota</taxon>
        <taxon>Hymenoptera</taxon>
        <taxon>Cephoidea</taxon>
        <taxon>Cephidae</taxon>
        <taxon>Cephus</taxon>
    </lineage>
</organism>
<evidence type="ECO:0000256" key="8">
    <source>
        <dbReference type="ARBA" id="ARBA00022771"/>
    </source>
</evidence>
<evidence type="ECO:0000256" key="14">
    <source>
        <dbReference type="ARBA" id="ARBA00023140"/>
    </source>
</evidence>
<dbReference type="Pfam" id="PF00097">
    <property type="entry name" value="zf-C3HC4"/>
    <property type="match status" value="1"/>
</dbReference>
<keyword evidence="9" id="KW-0833">Ubl conjugation pathway</keyword>
<dbReference type="InterPro" id="IPR001841">
    <property type="entry name" value="Znf_RING"/>
</dbReference>
<dbReference type="InterPro" id="IPR013083">
    <property type="entry name" value="Znf_RING/FYVE/PHD"/>
</dbReference>
<dbReference type="AlphaFoldDB" id="A0AAJ7BYJ4"/>
<evidence type="ECO:0000256" key="15">
    <source>
        <dbReference type="ARBA" id="ARBA00032511"/>
    </source>
</evidence>
<dbReference type="Gene3D" id="3.30.40.10">
    <property type="entry name" value="Zinc/RING finger domain, C3HC4 (zinc finger)"/>
    <property type="match status" value="1"/>
</dbReference>
<evidence type="ECO:0000256" key="2">
    <source>
        <dbReference type="ARBA" id="ARBA00004906"/>
    </source>
</evidence>
<evidence type="ECO:0000256" key="4">
    <source>
        <dbReference type="ARBA" id="ARBA00022448"/>
    </source>
</evidence>
<dbReference type="GO" id="GO:0005634">
    <property type="term" value="C:nucleus"/>
    <property type="evidence" value="ECO:0007669"/>
    <property type="project" value="UniProtKB-ARBA"/>
</dbReference>
<name>A0AAJ7BYJ4_CEPCN</name>
<dbReference type="KEGG" id="ccin:107268544"/>
<evidence type="ECO:0000256" key="13">
    <source>
        <dbReference type="ARBA" id="ARBA00023136"/>
    </source>
</evidence>
<dbReference type="CTD" id="5828"/>
<dbReference type="EC" id="2.3.2.36" evidence="17"/>
<evidence type="ECO:0000256" key="6">
    <source>
        <dbReference type="ARBA" id="ARBA00022692"/>
    </source>
</evidence>
<feature type="domain" description="RING-type" evidence="19">
    <location>
        <begin position="249"/>
        <end position="289"/>
    </location>
</feature>
<dbReference type="PROSITE" id="PS50089">
    <property type="entry name" value="ZF_RING_2"/>
    <property type="match status" value="1"/>
</dbReference>
<dbReference type="SUPFAM" id="SSF57850">
    <property type="entry name" value="RING/U-box"/>
    <property type="match status" value="1"/>
</dbReference>
<comment type="similarity">
    <text evidence="3">Belongs to the pex2/pex10/pex12 family.</text>
</comment>
<dbReference type="PANTHER" id="PTHR48178:SF1">
    <property type="entry name" value="PEROXISOME BIOGENESIS FACTOR 2"/>
    <property type="match status" value="1"/>
</dbReference>
<sequence length="304" mass="35236">MRNYRCEIIYGFIEYKKSAMSASPYVSRVNQIDAVQLDNEIYKILKYQTDKITKYLPPGSIAKWQPEINVLLSLAIWNYSLRAGNATFAQQLLNLNYANFNRKKAVLYVILTVLPQYVQERLADVRLATTSERSDRIKLYIERISSIVQALSLINLISFLHQGTQPCLVERILGIFSQSTKTHKPRSIGYSYMTRELLWHSLMELFTIGLPMLNIYYLKHTLKRFWSRKKDTASMKFHGILKMDLTTKCPHCAGNPILPNSAGCEHIFCYYCMKAHFTATKMFQCPTCNMDLHAQDMKPYIALQ</sequence>
<dbReference type="Proteomes" id="UP000694920">
    <property type="component" value="Unplaced"/>
</dbReference>
<keyword evidence="20" id="KW-1185">Reference proteome</keyword>
<evidence type="ECO:0000256" key="1">
    <source>
        <dbReference type="ARBA" id="ARBA00004585"/>
    </source>
</evidence>
<dbReference type="GO" id="GO:0016558">
    <property type="term" value="P:protein import into peroxisome matrix"/>
    <property type="evidence" value="ECO:0007669"/>
    <property type="project" value="InterPro"/>
</dbReference>
<dbReference type="GeneID" id="107268544"/>
<accession>A0AAJ7BYJ4</accession>
<dbReference type="GO" id="GO:0005778">
    <property type="term" value="C:peroxisomal membrane"/>
    <property type="evidence" value="ECO:0007669"/>
    <property type="project" value="UniProtKB-SubCell"/>
</dbReference>
<evidence type="ECO:0000256" key="11">
    <source>
        <dbReference type="ARBA" id="ARBA00022927"/>
    </source>
</evidence>
<dbReference type="Pfam" id="PF04757">
    <property type="entry name" value="Pex2_Pex12"/>
    <property type="match status" value="1"/>
</dbReference>
<keyword evidence="8 18" id="KW-0863">Zinc-finger</keyword>
<evidence type="ECO:0000256" key="17">
    <source>
        <dbReference type="ARBA" id="ARBA00034523"/>
    </source>
</evidence>
<keyword evidence="5" id="KW-0808">Transferase</keyword>
<dbReference type="InterPro" id="IPR018957">
    <property type="entry name" value="Znf_C3HC4_RING-type"/>
</dbReference>
<keyword evidence="10" id="KW-0862">Zinc</keyword>
<evidence type="ECO:0000256" key="5">
    <source>
        <dbReference type="ARBA" id="ARBA00022679"/>
    </source>
</evidence>
<comment type="catalytic activity">
    <reaction evidence="16">
        <text>[E2 ubiquitin-conjugating enzyme]-S-ubiquitinyl-L-cysteine + [acceptor protein]-L-cysteine = [E2 ubiquitin-conjugating enzyme]-L-cysteine + [acceptor protein]-S-ubiquitinyl-L-cysteine.</text>
        <dbReference type="EC" id="2.3.2.36"/>
    </reaction>
</comment>
<evidence type="ECO:0000259" key="19">
    <source>
        <dbReference type="PROSITE" id="PS50089"/>
    </source>
</evidence>
<evidence type="ECO:0000313" key="21">
    <source>
        <dbReference type="RefSeq" id="XP_015596911.1"/>
    </source>
</evidence>
<evidence type="ECO:0000256" key="18">
    <source>
        <dbReference type="PROSITE-ProRule" id="PRU00175"/>
    </source>
</evidence>
<evidence type="ECO:0000256" key="9">
    <source>
        <dbReference type="ARBA" id="ARBA00022786"/>
    </source>
</evidence>
<dbReference type="PANTHER" id="PTHR48178">
    <property type="entry name" value="PEROXISOME BIOGENESIS FACTOR 2"/>
    <property type="match status" value="1"/>
</dbReference>
<dbReference type="InterPro" id="IPR006845">
    <property type="entry name" value="Pex_N"/>
</dbReference>
<keyword evidence="6" id="KW-0812">Transmembrane</keyword>
<keyword evidence="13" id="KW-0472">Membrane</keyword>
<keyword evidence="12" id="KW-1133">Transmembrane helix</keyword>
<keyword evidence="14" id="KW-0576">Peroxisome</keyword>
<proteinExistence type="inferred from homology"/>
<dbReference type="InterPro" id="IPR017907">
    <property type="entry name" value="Znf_RING_CS"/>
</dbReference>
<keyword evidence="11" id="KW-0653">Protein transport</keyword>
<evidence type="ECO:0000313" key="20">
    <source>
        <dbReference type="Proteomes" id="UP000694920"/>
    </source>
</evidence>
<evidence type="ECO:0000256" key="7">
    <source>
        <dbReference type="ARBA" id="ARBA00022723"/>
    </source>
</evidence>
<comment type="pathway">
    <text evidence="2">Protein modification; protein ubiquitination.</text>
</comment>
<evidence type="ECO:0000256" key="10">
    <source>
        <dbReference type="ARBA" id="ARBA00022833"/>
    </source>
</evidence>
<evidence type="ECO:0000256" key="16">
    <source>
        <dbReference type="ARBA" id="ARBA00034438"/>
    </source>
</evidence>
<reference evidence="21" key="1">
    <citation type="submission" date="2025-08" db="UniProtKB">
        <authorList>
            <consortium name="RefSeq"/>
        </authorList>
    </citation>
    <scope>IDENTIFICATION</scope>
</reference>
<evidence type="ECO:0000256" key="12">
    <source>
        <dbReference type="ARBA" id="ARBA00022989"/>
    </source>
</evidence>
<keyword evidence="7" id="KW-0479">Metal-binding</keyword>
<dbReference type="GO" id="GO:0008270">
    <property type="term" value="F:zinc ion binding"/>
    <property type="evidence" value="ECO:0007669"/>
    <property type="project" value="UniProtKB-KW"/>
</dbReference>